<evidence type="ECO:0000313" key="8">
    <source>
        <dbReference type="EMBL" id="HJC88207.1"/>
    </source>
</evidence>
<dbReference type="InterPro" id="IPR039506">
    <property type="entry name" value="SPOB_a"/>
</dbReference>
<evidence type="ECO:0000259" key="7">
    <source>
        <dbReference type="PROSITE" id="PS50109"/>
    </source>
</evidence>
<keyword evidence="6" id="KW-1133">Transmembrane helix</keyword>
<comment type="catalytic activity">
    <reaction evidence="1">
        <text>ATP + protein L-histidine = ADP + protein N-phospho-L-histidine.</text>
        <dbReference type="EC" id="2.7.13.3"/>
    </reaction>
</comment>
<feature type="domain" description="Histidine kinase" evidence="7">
    <location>
        <begin position="149"/>
        <end position="278"/>
    </location>
</feature>
<evidence type="ECO:0000313" key="9">
    <source>
        <dbReference type="Proteomes" id="UP000823922"/>
    </source>
</evidence>
<dbReference type="Pfam" id="PF02518">
    <property type="entry name" value="HATPase_c"/>
    <property type="match status" value="1"/>
</dbReference>
<dbReference type="GO" id="GO:0042802">
    <property type="term" value="F:identical protein binding"/>
    <property type="evidence" value="ECO:0007669"/>
    <property type="project" value="TreeGrafter"/>
</dbReference>
<dbReference type="InterPro" id="IPR005467">
    <property type="entry name" value="His_kinase_dom"/>
</dbReference>
<dbReference type="Gene3D" id="1.10.287.130">
    <property type="match status" value="1"/>
</dbReference>
<sequence length="287" mass="32483">MILRKTVRALLVINALQFFAVILLAAVLADEIGRQVNRTVFFAAAGLTGALLVSSLLTLYALYVSSRNQEKSYRESMENLEELNRRLREQRHDYLNHFQVIYGLLELNEYEEARKYLAPVFREITSMTRALRTSQPAVNALLMAKMESAEQKGIEVRLEVSDPLKKLPLEAWELCKVLSNLIDNAISALGRKEEERKLTVVISMEDGKHVFRVKNNGPEIPGEQRELIFHQGFTTKKEEGHGTGLTIVKEITEQAGGTVSLFSDEKETCFEIRLPEDADSGEKRDVS</sequence>
<dbReference type="Gene3D" id="3.30.565.10">
    <property type="entry name" value="Histidine kinase-like ATPase, C-terminal domain"/>
    <property type="match status" value="1"/>
</dbReference>
<dbReference type="PROSITE" id="PS50109">
    <property type="entry name" value="HIS_KIN"/>
    <property type="match status" value="1"/>
</dbReference>
<dbReference type="EC" id="2.7.13.3" evidence="2"/>
<dbReference type="PANTHER" id="PTHR40448">
    <property type="entry name" value="TWO-COMPONENT SENSOR HISTIDINE KINASE"/>
    <property type="match status" value="1"/>
</dbReference>
<evidence type="ECO:0000256" key="1">
    <source>
        <dbReference type="ARBA" id="ARBA00000085"/>
    </source>
</evidence>
<dbReference type="InterPro" id="IPR032834">
    <property type="entry name" value="NatK-like_C"/>
</dbReference>
<dbReference type="PRINTS" id="PR00344">
    <property type="entry name" value="BCTRLSENSOR"/>
</dbReference>
<dbReference type="SMART" id="SM00387">
    <property type="entry name" value="HATPase_c"/>
    <property type="match status" value="1"/>
</dbReference>
<organism evidence="8 9">
    <name type="scientific">Candidatus Eisenbergiella intestinigallinarum</name>
    <dbReference type="NCBI Taxonomy" id="2838549"/>
    <lineage>
        <taxon>Bacteria</taxon>
        <taxon>Bacillati</taxon>
        <taxon>Bacillota</taxon>
        <taxon>Clostridia</taxon>
        <taxon>Lachnospirales</taxon>
        <taxon>Lachnospiraceae</taxon>
        <taxon>Eisenbergiella</taxon>
    </lineage>
</organism>
<dbReference type="InterPro" id="IPR003594">
    <property type="entry name" value="HATPase_dom"/>
</dbReference>
<keyword evidence="3" id="KW-0418">Kinase</keyword>
<dbReference type="Proteomes" id="UP000823922">
    <property type="component" value="Unassembled WGS sequence"/>
</dbReference>
<keyword evidence="4" id="KW-0902">Two-component regulatory system</keyword>
<dbReference type="GO" id="GO:0000160">
    <property type="term" value="P:phosphorelay signal transduction system"/>
    <property type="evidence" value="ECO:0007669"/>
    <property type="project" value="UniProtKB-KW"/>
</dbReference>
<keyword evidence="3" id="KW-0808">Transferase</keyword>
<reference evidence="8" key="1">
    <citation type="journal article" date="2021" name="PeerJ">
        <title>Extensive microbial diversity within the chicken gut microbiome revealed by metagenomics and culture.</title>
        <authorList>
            <person name="Gilroy R."/>
            <person name="Ravi A."/>
            <person name="Getino M."/>
            <person name="Pursley I."/>
            <person name="Horton D.L."/>
            <person name="Alikhan N.F."/>
            <person name="Baker D."/>
            <person name="Gharbi K."/>
            <person name="Hall N."/>
            <person name="Watson M."/>
            <person name="Adriaenssens E.M."/>
            <person name="Foster-Nyarko E."/>
            <person name="Jarju S."/>
            <person name="Secka A."/>
            <person name="Antonio M."/>
            <person name="Oren A."/>
            <person name="Chaudhuri R.R."/>
            <person name="La Ragione R."/>
            <person name="Hildebrand F."/>
            <person name="Pallen M.J."/>
        </authorList>
    </citation>
    <scope>NUCLEOTIDE SEQUENCE</scope>
    <source>
        <strain evidence="8">ChiBcec1-1630</strain>
    </source>
</reference>
<evidence type="ECO:0000256" key="6">
    <source>
        <dbReference type="SAM" id="Phobius"/>
    </source>
</evidence>
<dbReference type="AlphaFoldDB" id="A0A9D2QLD4"/>
<feature type="transmembrane region" description="Helical" evidence="6">
    <location>
        <begin position="39"/>
        <end position="64"/>
    </location>
</feature>
<evidence type="ECO:0000256" key="2">
    <source>
        <dbReference type="ARBA" id="ARBA00012438"/>
    </source>
</evidence>
<name>A0A9D2QLD4_9FIRM</name>
<dbReference type="InterPro" id="IPR004358">
    <property type="entry name" value="Sig_transdc_His_kin-like_C"/>
</dbReference>
<evidence type="ECO:0000256" key="5">
    <source>
        <dbReference type="SAM" id="Coils"/>
    </source>
</evidence>
<dbReference type="CDD" id="cd16935">
    <property type="entry name" value="HATPase_AgrC-ComD-like"/>
    <property type="match status" value="1"/>
</dbReference>
<dbReference type="SUPFAM" id="SSF55874">
    <property type="entry name" value="ATPase domain of HSP90 chaperone/DNA topoisomerase II/histidine kinase"/>
    <property type="match status" value="1"/>
</dbReference>
<dbReference type="GO" id="GO:0004673">
    <property type="term" value="F:protein histidine kinase activity"/>
    <property type="evidence" value="ECO:0007669"/>
    <property type="project" value="UniProtKB-EC"/>
</dbReference>
<accession>A0A9D2QLD4</accession>
<comment type="caution">
    <text evidence="8">The sequence shown here is derived from an EMBL/GenBank/DDBJ whole genome shotgun (WGS) entry which is preliminary data.</text>
</comment>
<dbReference type="Pfam" id="PF14689">
    <property type="entry name" value="SPOB_a"/>
    <property type="match status" value="1"/>
</dbReference>
<keyword evidence="6" id="KW-0812">Transmembrane</keyword>
<keyword evidence="6" id="KW-0472">Membrane</keyword>
<evidence type="ECO:0000256" key="3">
    <source>
        <dbReference type="ARBA" id="ARBA00022777"/>
    </source>
</evidence>
<feature type="coiled-coil region" evidence="5">
    <location>
        <begin position="66"/>
        <end position="97"/>
    </location>
</feature>
<gene>
    <name evidence="8" type="ORF">H9926_09345</name>
</gene>
<dbReference type="EMBL" id="DWVS01000235">
    <property type="protein sequence ID" value="HJC88207.1"/>
    <property type="molecule type" value="Genomic_DNA"/>
</dbReference>
<proteinExistence type="predicted"/>
<evidence type="ECO:0000256" key="4">
    <source>
        <dbReference type="ARBA" id="ARBA00023012"/>
    </source>
</evidence>
<dbReference type="PANTHER" id="PTHR40448:SF1">
    <property type="entry name" value="TWO-COMPONENT SENSOR HISTIDINE KINASE"/>
    <property type="match status" value="1"/>
</dbReference>
<protein>
    <recommendedName>
        <fullName evidence="2">histidine kinase</fullName>
        <ecNumber evidence="2">2.7.13.3</ecNumber>
    </recommendedName>
</protein>
<dbReference type="InterPro" id="IPR036890">
    <property type="entry name" value="HATPase_C_sf"/>
</dbReference>
<reference evidence="8" key="2">
    <citation type="submission" date="2021-04" db="EMBL/GenBank/DDBJ databases">
        <authorList>
            <person name="Gilroy R."/>
        </authorList>
    </citation>
    <scope>NUCLEOTIDE SEQUENCE</scope>
    <source>
        <strain evidence="8">ChiBcec1-1630</strain>
    </source>
</reference>
<keyword evidence="5" id="KW-0175">Coiled coil</keyword>